<proteinExistence type="predicted"/>
<evidence type="ECO:0000313" key="3">
    <source>
        <dbReference type="Proteomes" id="UP000294933"/>
    </source>
</evidence>
<keyword evidence="3" id="KW-1185">Reference proteome</keyword>
<feature type="region of interest" description="Disordered" evidence="1">
    <location>
        <begin position="510"/>
        <end position="541"/>
    </location>
</feature>
<feature type="compositionally biased region" description="Basic residues" evidence="1">
    <location>
        <begin position="529"/>
        <end position="541"/>
    </location>
</feature>
<dbReference type="AlphaFoldDB" id="A0A4Y7Q763"/>
<gene>
    <name evidence="2" type="ORF">BD410DRAFT_803439</name>
</gene>
<evidence type="ECO:0000313" key="2">
    <source>
        <dbReference type="EMBL" id="TDL22680.1"/>
    </source>
</evidence>
<evidence type="ECO:0000256" key="1">
    <source>
        <dbReference type="SAM" id="MobiDB-lite"/>
    </source>
</evidence>
<organism evidence="2 3">
    <name type="scientific">Rickenella mellea</name>
    <dbReference type="NCBI Taxonomy" id="50990"/>
    <lineage>
        <taxon>Eukaryota</taxon>
        <taxon>Fungi</taxon>
        <taxon>Dikarya</taxon>
        <taxon>Basidiomycota</taxon>
        <taxon>Agaricomycotina</taxon>
        <taxon>Agaricomycetes</taxon>
        <taxon>Hymenochaetales</taxon>
        <taxon>Rickenellaceae</taxon>
        <taxon>Rickenella</taxon>
    </lineage>
</organism>
<sequence length="852" mass="93776">MSHHVVSHHIASRDLWYHLVALCRYVFGRYGSASVHQTQLSPNPDSHSSTLSNPLSDPQISSVILSAKTPNYIWNTHFEDETIVCSSAEHESGKPGDLTGIDPWETRGYGSQRVFFLVVEVEEVVTALRERRTSTFACPYVEMEMGWPRLSMHVELARKRAGAFARLCMEMMDDVVVVVVVAVWWLLRLSMHVELVRLRAVCDDGGECAVGGHGVLVAAAVRACRTVQGDGGGGGRSSPSTLNRTIGVPMRGGGGGGGAGGGVGGQLRVLGDGVRGPWLSWMFDGVSIWHVHTTRQGGGYQVVEVEEVVTALRERRTSTFACPYVEMEMGWPRLSMHVELARKRAGAFARLCMEMMDDVVVVVVVAVWWLLRLSMHVELVRLRAVCDDGGECAVGGHGVLVAAAVRACRTVQGDGGGGGRSSPSTLNRTIGVPMRGGGGGGGAGGGVGGQLRVLGDGVRGPWLSWMFDGVSIWHVHTTRQGGGYQMIWMLKINFCNFSNDAEEFDAWSIAPQGTNSENKQRTQADSDHNHRRRELARQGKTRHRINATITKFTTAMSSVTQVTHHSFNPLVPRQELKNEEVAVSSTISTLHVVHLLQQPQLWYDNLFKKQGWPTTPSPSSALSTKTHYAGSHRHSKCLVRPVAWRSRSDSNSAVLFFKEIDDYGLDNQTDPINNRIATPTIRTVQDLLTWWTSMLANNNSPAAMALDILLRQCRHTLTSKSLHATSCWADIEGVMPQVEIIRTFQGQEFALCEGSTDIKQLHAVHIVEDAHVEAQRYKITCNAQHKTNILDVIKFSALQRYLDEAAEKEAKALKAAHAEIYCSDPIEDYDEVPALSSIYDDMYEEISGYSTE</sequence>
<accession>A0A4Y7Q763</accession>
<dbReference type="EMBL" id="ML170174">
    <property type="protein sequence ID" value="TDL22680.1"/>
    <property type="molecule type" value="Genomic_DNA"/>
</dbReference>
<feature type="compositionally biased region" description="Basic and acidic residues" evidence="1">
    <location>
        <begin position="518"/>
        <end position="528"/>
    </location>
</feature>
<dbReference type="VEuPathDB" id="FungiDB:BD410DRAFT_803439"/>
<reference evidence="2 3" key="1">
    <citation type="submission" date="2018-06" db="EMBL/GenBank/DDBJ databases">
        <title>A transcriptomic atlas of mushroom development highlights an independent origin of complex multicellularity.</title>
        <authorList>
            <consortium name="DOE Joint Genome Institute"/>
            <person name="Krizsan K."/>
            <person name="Almasi E."/>
            <person name="Merenyi Z."/>
            <person name="Sahu N."/>
            <person name="Viragh M."/>
            <person name="Koszo T."/>
            <person name="Mondo S."/>
            <person name="Kiss B."/>
            <person name="Balint B."/>
            <person name="Kues U."/>
            <person name="Barry K."/>
            <person name="Hegedus J.C."/>
            <person name="Henrissat B."/>
            <person name="Johnson J."/>
            <person name="Lipzen A."/>
            <person name="Ohm R."/>
            <person name="Nagy I."/>
            <person name="Pangilinan J."/>
            <person name="Yan J."/>
            <person name="Xiong Y."/>
            <person name="Grigoriev I.V."/>
            <person name="Hibbett D.S."/>
            <person name="Nagy L.G."/>
        </authorList>
    </citation>
    <scope>NUCLEOTIDE SEQUENCE [LARGE SCALE GENOMIC DNA]</scope>
    <source>
        <strain evidence="2 3">SZMC22713</strain>
    </source>
</reference>
<dbReference type="Proteomes" id="UP000294933">
    <property type="component" value="Unassembled WGS sequence"/>
</dbReference>
<name>A0A4Y7Q763_9AGAM</name>
<protein>
    <submittedName>
        <fullName evidence="2">Uncharacterized protein</fullName>
    </submittedName>
</protein>